<feature type="compositionally biased region" description="Basic and acidic residues" evidence="1">
    <location>
        <begin position="39"/>
        <end position="50"/>
    </location>
</feature>
<accession>A0A5C5WAN8</accession>
<protein>
    <submittedName>
        <fullName evidence="2">Uncharacterized protein</fullName>
    </submittedName>
</protein>
<comment type="caution">
    <text evidence="2">The sequence shown here is derived from an EMBL/GenBank/DDBJ whole genome shotgun (WGS) entry which is preliminary data.</text>
</comment>
<keyword evidence="3" id="KW-1185">Reference proteome</keyword>
<proteinExistence type="predicted"/>
<evidence type="ECO:0000256" key="1">
    <source>
        <dbReference type="SAM" id="MobiDB-lite"/>
    </source>
</evidence>
<organism evidence="2 3">
    <name type="scientific">Thalassoglobus neptunius</name>
    <dbReference type="NCBI Taxonomy" id="1938619"/>
    <lineage>
        <taxon>Bacteria</taxon>
        <taxon>Pseudomonadati</taxon>
        <taxon>Planctomycetota</taxon>
        <taxon>Planctomycetia</taxon>
        <taxon>Planctomycetales</taxon>
        <taxon>Planctomycetaceae</taxon>
        <taxon>Thalassoglobus</taxon>
    </lineage>
</organism>
<evidence type="ECO:0000313" key="2">
    <source>
        <dbReference type="EMBL" id="TWT47071.1"/>
    </source>
</evidence>
<reference evidence="2 3" key="1">
    <citation type="submission" date="2019-02" db="EMBL/GenBank/DDBJ databases">
        <title>Deep-cultivation of Planctomycetes and their phenomic and genomic characterization uncovers novel biology.</title>
        <authorList>
            <person name="Wiegand S."/>
            <person name="Jogler M."/>
            <person name="Boedeker C."/>
            <person name="Pinto D."/>
            <person name="Vollmers J."/>
            <person name="Rivas-Marin E."/>
            <person name="Kohn T."/>
            <person name="Peeters S.H."/>
            <person name="Heuer A."/>
            <person name="Rast P."/>
            <person name="Oberbeckmann S."/>
            <person name="Bunk B."/>
            <person name="Jeske O."/>
            <person name="Meyerdierks A."/>
            <person name="Storesund J.E."/>
            <person name="Kallscheuer N."/>
            <person name="Luecker S."/>
            <person name="Lage O.M."/>
            <person name="Pohl T."/>
            <person name="Merkel B.J."/>
            <person name="Hornburger P."/>
            <person name="Mueller R.-W."/>
            <person name="Bruemmer F."/>
            <person name="Labrenz M."/>
            <person name="Spormann A.M."/>
            <person name="Op Den Camp H."/>
            <person name="Overmann J."/>
            <person name="Amann R."/>
            <person name="Jetten M.S.M."/>
            <person name="Mascher T."/>
            <person name="Medema M.H."/>
            <person name="Devos D.P."/>
            <person name="Kaster A.-K."/>
            <person name="Ovreas L."/>
            <person name="Rohde M."/>
            <person name="Galperin M.Y."/>
            <person name="Jogler C."/>
        </authorList>
    </citation>
    <scope>NUCLEOTIDE SEQUENCE [LARGE SCALE GENOMIC DNA]</scope>
    <source>
        <strain evidence="2 3">KOR42</strain>
    </source>
</reference>
<name>A0A5C5WAN8_9PLAN</name>
<dbReference type="AlphaFoldDB" id="A0A5C5WAN8"/>
<dbReference type="EMBL" id="SIHI01000024">
    <property type="protein sequence ID" value="TWT47071.1"/>
    <property type="molecule type" value="Genomic_DNA"/>
</dbReference>
<feature type="compositionally biased region" description="Basic and acidic residues" evidence="1">
    <location>
        <begin position="7"/>
        <end position="26"/>
    </location>
</feature>
<gene>
    <name evidence="2" type="ORF">KOR42_41830</name>
</gene>
<evidence type="ECO:0000313" key="3">
    <source>
        <dbReference type="Proteomes" id="UP000317243"/>
    </source>
</evidence>
<feature type="region of interest" description="Disordered" evidence="1">
    <location>
        <begin position="1"/>
        <end position="51"/>
    </location>
</feature>
<dbReference type="Proteomes" id="UP000317243">
    <property type="component" value="Unassembled WGS sequence"/>
</dbReference>
<sequence>MWSVVGESRESKDEQPNSVSEKHETISGDGEATLEEVESTEKSETVEKSKTTRKIFNVGDRAKLYADDGSAVIFATSESAFRKWHANSVAGDDLGLREMAFAGELMATDADTNCLILERSYSMVSVSFYKVRLLDGTYSGDLAWVMMTNVVPQSE</sequence>